<comment type="subcellular location">
    <subcellularLocation>
        <location evidence="2">Golgi apparatus membrane</location>
        <topology evidence="2">Multi-pass membrane protein</topology>
    </subcellularLocation>
</comment>
<keyword evidence="14" id="KW-1185">Reference proteome</keyword>
<feature type="region of interest" description="Disordered" evidence="10">
    <location>
        <begin position="325"/>
        <end position="391"/>
    </location>
</feature>
<keyword evidence="7 11" id="KW-1133">Transmembrane helix</keyword>
<dbReference type="InterPro" id="IPR032816">
    <property type="entry name" value="VTT_dom"/>
</dbReference>
<dbReference type="HOGENOM" id="CLU_021545_2_0_1"/>
<sequence>MSPFGHDPYQPYSNATRYSPDARGPSRTPSPSPSEIAVLNQKSMFDIRGIFNKEKLLSKQYFVYYLVAILAIGIGILVWLYDKQIVHAIQPAVTWMHNLSVGWLIPIAIFFIISFPPLFGHEILAIVVGLVWGVWAGFGITAAGTLLGEVGNFYAARYFFQSYALKQEQKNIQYACLSKLVRDGGFKIALIVRYSAVPGHFTTAIFAVCGMNIFVFIAAAILSMPKQFITVYIGTLLEENANGTENTRDKILSYVVGGVTAIVTIAAMWYINKGVNRVKPDVIYARRKARQAKLNGSDAFYGNVRAAETTDDAIFNPAASDTALAVSDTPYDPPYQKWDKQGHAEGYTSDPRLYAPQPRRVNETFDVGLTPRVESATPTGPAGKLQESSDSVGWDLQATAAEPQSFPLQPLPETEPIGPLKNPFESDESPETPFPPSTSPPGPSRGKSNAGYAFSSRQHSFGGTAGVPPSDSSRLKSPPLYEG</sequence>
<evidence type="ECO:0000313" key="13">
    <source>
        <dbReference type="EMBL" id="KIM64481.1"/>
    </source>
</evidence>
<dbReference type="PANTHER" id="PTHR47549">
    <property type="entry name" value="GOLGI APPARATUS MEMBRANE PROTEIN TVP38-RELATED"/>
    <property type="match status" value="1"/>
</dbReference>
<evidence type="ECO:0000256" key="8">
    <source>
        <dbReference type="ARBA" id="ARBA00023034"/>
    </source>
</evidence>
<evidence type="ECO:0000256" key="7">
    <source>
        <dbReference type="ARBA" id="ARBA00022989"/>
    </source>
</evidence>
<dbReference type="AlphaFoldDB" id="A0A0C3E952"/>
<dbReference type="STRING" id="1036808.A0A0C3E952"/>
<feature type="transmembrane region" description="Helical" evidence="11">
    <location>
        <begin position="101"/>
        <end position="119"/>
    </location>
</feature>
<evidence type="ECO:0000256" key="5">
    <source>
        <dbReference type="ARBA" id="ARBA00020673"/>
    </source>
</evidence>
<reference evidence="13 14" key="1">
    <citation type="submission" date="2014-04" db="EMBL/GenBank/DDBJ databases">
        <authorList>
            <consortium name="DOE Joint Genome Institute"/>
            <person name="Kuo A."/>
            <person name="Kohler A."/>
            <person name="Nagy L.G."/>
            <person name="Floudas D."/>
            <person name="Copeland A."/>
            <person name="Barry K.W."/>
            <person name="Cichocki N."/>
            <person name="Veneault-Fourrey C."/>
            <person name="LaButti K."/>
            <person name="Lindquist E.A."/>
            <person name="Lipzen A."/>
            <person name="Lundell T."/>
            <person name="Morin E."/>
            <person name="Murat C."/>
            <person name="Sun H."/>
            <person name="Tunlid A."/>
            <person name="Henrissat B."/>
            <person name="Grigoriev I.V."/>
            <person name="Hibbett D.S."/>
            <person name="Martin F."/>
            <person name="Nordberg H.P."/>
            <person name="Cantor M.N."/>
            <person name="Hua S.X."/>
        </authorList>
    </citation>
    <scope>NUCLEOTIDE SEQUENCE [LARGE SCALE GENOMIC DNA]</scope>
    <source>
        <strain evidence="13 14">Foug A</strain>
    </source>
</reference>
<dbReference type="PANTHER" id="PTHR47549:SF2">
    <property type="entry name" value="GOLGI APPARATUS MEMBRANE PROTEIN TVP38"/>
    <property type="match status" value="1"/>
</dbReference>
<evidence type="ECO:0000256" key="3">
    <source>
        <dbReference type="ARBA" id="ARBA00008640"/>
    </source>
</evidence>
<evidence type="ECO:0000256" key="9">
    <source>
        <dbReference type="ARBA" id="ARBA00023136"/>
    </source>
</evidence>
<keyword evidence="6 11" id="KW-0812">Transmembrane</keyword>
<evidence type="ECO:0000256" key="10">
    <source>
        <dbReference type="SAM" id="MobiDB-lite"/>
    </source>
</evidence>
<keyword evidence="8" id="KW-0333">Golgi apparatus</keyword>
<feature type="transmembrane region" description="Helical" evidence="11">
    <location>
        <begin position="201"/>
        <end position="222"/>
    </location>
</feature>
<feature type="transmembrane region" description="Helical" evidence="11">
    <location>
        <begin position="126"/>
        <end position="147"/>
    </location>
</feature>
<evidence type="ECO:0000256" key="2">
    <source>
        <dbReference type="ARBA" id="ARBA00004653"/>
    </source>
</evidence>
<keyword evidence="9 11" id="KW-0472">Membrane</keyword>
<comment type="similarity">
    <text evidence="3">Belongs to the TVP38/TMEM64 family.</text>
</comment>
<feature type="compositionally biased region" description="Pro residues" evidence="10">
    <location>
        <begin position="432"/>
        <end position="443"/>
    </location>
</feature>
<dbReference type="Proteomes" id="UP000053989">
    <property type="component" value="Unassembled WGS sequence"/>
</dbReference>
<feature type="transmembrane region" description="Helical" evidence="11">
    <location>
        <begin position="251"/>
        <end position="271"/>
    </location>
</feature>
<gene>
    <name evidence="13" type="ORF">SCLCIDRAFT_1213305</name>
</gene>
<reference evidence="14" key="2">
    <citation type="submission" date="2015-01" db="EMBL/GenBank/DDBJ databases">
        <title>Evolutionary Origins and Diversification of the Mycorrhizal Mutualists.</title>
        <authorList>
            <consortium name="DOE Joint Genome Institute"/>
            <consortium name="Mycorrhizal Genomics Consortium"/>
            <person name="Kohler A."/>
            <person name="Kuo A."/>
            <person name="Nagy L.G."/>
            <person name="Floudas D."/>
            <person name="Copeland A."/>
            <person name="Barry K.W."/>
            <person name="Cichocki N."/>
            <person name="Veneault-Fourrey C."/>
            <person name="LaButti K."/>
            <person name="Lindquist E.A."/>
            <person name="Lipzen A."/>
            <person name="Lundell T."/>
            <person name="Morin E."/>
            <person name="Murat C."/>
            <person name="Riley R."/>
            <person name="Ohm R."/>
            <person name="Sun H."/>
            <person name="Tunlid A."/>
            <person name="Henrissat B."/>
            <person name="Grigoriev I.V."/>
            <person name="Hibbett D.S."/>
            <person name="Martin F."/>
        </authorList>
    </citation>
    <scope>NUCLEOTIDE SEQUENCE [LARGE SCALE GENOMIC DNA]</scope>
    <source>
        <strain evidence="14">Foug A</strain>
    </source>
</reference>
<feature type="transmembrane region" description="Helical" evidence="11">
    <location>
        <begin position="62"/>
        <end position="81"/>
    </location>
</feature>
<protein>
    <recommendedName>
        <fullName evidence="4">Golgi apparatus membrane protein TVP38</fullName>
    </recommendedName>
    <alternativeName>
        <fullName evidence="5">Golgi apparatus membrane protein tvp38</fullName>
    </alternativeName>
</protein>
<name>A0A0C3E952_9AGAM</name>
<dbReference type="GO" id="GO:0000139">
    <property type="term" value="C:Golgi membrane"/>
    <property type="evidence" value="ECO:0007669"/>
    <property type="project" value="UniProtKB-SubCell"/>
</dbReference>
<dbReference type="Pfam" id="PF09335">
    <property type="entry name" value="VTT_dom"/>
    <property type="match status" value="1"/>
</dbReference>
<proteinExistence type="inferred from homology"/>
<evidence type="ECO:0000256" key="11">
    <source>
        <dbReference type="SAM" id="Phobius"/>
    </source>
</evidence>
<comment type="function">
    <text evidence="1">Golgi membrane protein involved in vesicular trafficking and spindle migration.</text>
</comment>
<dbReference type="InterPro" id="IPR051076">
    <property type="entry name" value="Golgi_membrane_TVP38/TMEM64"/>
</dbReference>
<evidence type="ECO:0000256" key="4">
    <source>
        <dbReference type="ARBA" id="ARBA00013533"/>
    </source>
</evidence>
<dbReference type="OrthoDB" id="166803at2759"/>
<dbReference type="EMBL" id="KN822028">
    <property type="protein sequence ID" value="KIM64481.1"/>
    <property type="molecule type" value="Genomic_DNA"/>
</dbReference>
<dbReference type="InParanoid" id="A0A0C3E952"/>
<feature type="domain" description="VTT" evidence="12">
    <location>
        <begin position="121"/>
        <end position="235"/>
    </location>
</feature>
<feature type="region of interest" description="Disordered" evidence="10">
    <location>
        <begin position="1"/>
        <end position="33"/>
    </location>
</feature>
<organism evidence="13 14">
    <name type="scientific">Scleroderma citrinum Foug A</name>
    <dbReference type="NCBI Taxonomy" id="1036808"/>
    <lineage>
        <taxon>Eukaryota</taxon>
        <taxon>Fungi</taxon>
        <taxon>Dikarya</taxon>
        <taxon>Basidiomycota</taxon>
        <taxon>Agaricomycotina</taxon>
        <taxon>Agaricomycetes</taxon>
        <taxon>Agaricomycetidae</taxon>
        <taxon>Boletales</taxon>
        <taxon>Sclerodermatineae</taxon>
        <taxon>Sclerodermataceae</taxon>
        <taxon>Scleroderma</taxon>
    </lineage>
</organism>
<evidence type="ECO:0000256" key="6">
    <source>
        <dbReference type="ARBA" id="ARBA00022692"/>
    </source>
</evidence>
<evidence type="ECO:0000313" key="14">
    <source>
        <dbReference type="Proteomes" id="UP000053989"/>
    </source>
</evidence>
<accession>A0A0C3E952</accession>
<feature type="region of interest" description="Disordered" evidence="10">
    <location>
        <begin position="403"/>
        <end position="483"/>
    </location>
</feature>
<evidence type="ECO:0000256" key="1">
    <source>
        <dbReference type="ARBA" id="ARBA00002978"/>
    </source>
</evidence>
<evidence type="ECO:0000259" key="12">
    <source>
        <dbReference type="Pfam" id="PF09335"/>
    </source>
</evidence>